<feature type="domain" description="ABC transmembrane type-1" evidence="9">
    <location>
        <begin position="100"/>
        <end position="293"/>
    </location>
</feature>
<evidence type="ECO:0000313" key="11">
    <source>
        <dbReference type="Proteomes" id="UP001500630"/>
    </source>
</evidence>
<feature type="transmembrane region" description="Helical" evidence="7">
    <location>
        <begin position="135"/>
        <end position="157"/>
    </location>
</feature>
<keyword evidence="2 7" id="KW-0813">Transport</keyword>
<keyword evidence="6 7" id="KW-0472">Membrane</keyword>
<feature type="transmembrane region" description="Helical" evidence="7">
    <location>
        <begin position="215"/>
        <end position="236"/>
    </location>
</feature>
<evidence type="ECO:0000256" key="3">
    <source>
        <dbReference type="ARBA" id="ARBA00022475"/>
    </source>
</evidence>
<dbReference type="PROSITE" id="PS50928">
    <property type="entry name" value="ABC_TM1"/>
    <property type="match status" value="1"/>
</dbReference>
<evidence type="ECO:0000256" key="1">
    <source>
        <dbReference type="ARBA" id="ARBA00004651"/>
    </source>
</evidence>
<gene>
    <name evidence="10" type="ORF">GCM10022419_128260</name>
</gene>
<evidence type="ECO:0000256" key="2">
    <source>
        <dbReference type="ARBA" id="ARBA00022448"/>
    </source>
</evidence>
<dbReference type="Pfam" id="PF00528">
    <property type="entry name" value="BPD_transp_1"/>
    <property type="match status" value="1"/>
</dbReference>
<keyword evidence="11" id="KW-1185">Reference proteome</keyword>
<keyword evidence="4 7" id="KW-0812">Transmembrane</keyword>
<dbReference type="CDD" id="cd06261">
    <property type="entry name" value="TM_PBP2"/>
    <property type="match status" value="1"/>
</dbReference>
<keyword evidence="5 7" id="KW-1133">Transmembrane helix</keyword>
<comment type="caution">
    <text evidence="10">The sequence shown here is derived from an EMBL/GenBank/DDBJ whole genome shotgun (WGS) entry which is preliminary data.</text>
</comment>
<evidence type="ECO:0000259" key="9">
    <source>
        <dbReference type="PROSITE" id="PS50928"/>
    </source>
</evidence>
<dbReference type="InterPro" id="IPR035906">
    <property type="entry name" value="MetI-like_sf"/>
</dbReference>
<evidence type="ECO:0000256" key="8">
    <source>
        <dbReference type="SAM" id="MobiDB-lite"/>
    </source>
</evidence>
<sequence length="307" mass="32873">MAGITRTTTGTTGPSGPTGASTRRRAHGAPTGPRRLGLAPTGLLLLGAIYCLFPVGWVLIAATKSPGELFTTSTLAFGTGFLDNVAELFAYRDGVFWRWAANTLLYAGGGALLSTAVSAVSGYTLAKYRFPGRNLIFNLLIGGILVPAVVLAVPQYLLFSKIGLADSYWAVLLPQILHPYSIYLARIYATAAVPDSLLEAGRIDGAGEWRLMSQVAMPLMVPGMVTIFLFQFVAIWNNFLLPFIMLGDDGKFPLTVGLYTLLAAGANQPALYNLILTGAFLSLLPLIALFLTMQRYWKTDLSSGAVK</sequence>
<dbReference type="SUPFAM" id="SSF161098">
    <property type="entry name" value="MetI-like"/>
    <property type="match status" value="1"/>
</dbReference>
<evidence type="ECO:0000313" key="10">
    <source>
        <dbReference type="EMBL" id="GAA3620962.1"/>
    </source>
</evidence>
<protein>
    <submittedName>
        <fullName evidence="10">Carbohydrate ABC transporter permease</fullName>
    </submittedName>
</protein>
<dbReference type="InterPro" id="IPR000515">
    <property type="entry name" value="MetI-like"/>
</dbReference>
<name>A0ABP7A0Y9_9ACTN</name>
<dbReference type="Gene3D" id="1.10.3720.10">
    <property type="entry name" value="MetI-like"/>
    <property type="match status" value="1"/>
</dbReference>
<dbReference type="Proteomes" id="UP001500630">
    <property type="component" value="Unassembled WGS sequence"/>
</dbReference>
<feature type="transmembrane region" description="Helical" evidence="7">
    <location>
        <begin position="43"/>
        <end position="62"/>
    </location>
</feature>
<dbReference type="PANTHER" id="PTHR43744:SF12">
    <property type="entry name" value="ABC TRANSPORTER PERMEASE PROTEIN MG189-RELATED"/>
    <property type="match status" value="1"/>
</dbReference>
<dbReference type="EMBL" id="BAABDQ010000063">
    <property type="protein sequence ID" value="GAA3620962.1"/>
    <property type="molecule type" value="Genomic_DNA"/>
</dbReference>
<keyword evidence="3" id="KW-1003">Cell membrane</keyword>
<proteinExistence type="inferred from homology"/>
<feature type="transmembrane region" description="Helical" evidence="7">
    <location>
        <begin position="270"/>
        <end position="291"/>
    </location>
</feature>
<organism evidence="10 11">
    <name type="scientific">Nonomuraea rosea</name>
    <dbReference type="NCBI Taxonomy" id="638574"/>
    <lineage>
        <taxon>Bacteria</taxon>
        <taxon>Bacillati</taxon>
        <taxon>Actinomycetota</taxon>
        <taxon>Actinomycetes</taxon>
        <taxon>Streptosporangiales</taxon>
        <taxon>Streptosporangiaceae</taxon>
        <taxon>Nonomuraea</taxon>
    </lineage>
</organism>
<evidence type="ECO:0000256" key="5">
    <source>
        <dbReference type="ARBA" id="ARBA00022989"/>
    </source>
</evidence>
<feature type="compositionally biased region" description="Low complexity" evidence="8">
    <location>
        <begin position="1"/>
        <end position="21"/>
    </location>
</feature>
<evidence type="ECO:0000256" key="4">
    <source>
        <dbReference type="ARBA" id="ARBA00022692"/>
    </source>
</evidence>
<evidence type="ECO:0000256" key="6">
    <source>
        <dbReference type="ARBA" id="ARBA00023136"/>
    </source>
</evidence>
<feature type="transmembrane region" description="Helical" evidence="7">
    <location>
        <begin position="103"/>
        <end position="123"/>
    </location>
</feature>
<dbReference type="RefSeq" id="WP_345579116.1">
    <property type="nucleotide sequence ID" value="NZ_BAABDQ010000063.1"/>
</dbReference>
<comment type="subcellular location">
    <subcellularLocation>
        <location evidence="1 7">Cell membrane</location>
        <topology evidence="1 7">Multi-pass membrane protein</topology>
    </subcellularLocation>
</comment>
<reference evidence="11" key="1">
    <citation type="journal article" date="2019" name="Int. J. Syst. Evol. Microbiol.">
        <title>The Global Catalogue of Microorganisms (GCM) 10K type strain sequencing project: providing services to taxonomists for standard genome sequencing and annotation.</title>
        <authorList>
            <consortium name="The Broad Institute Genomics Platform"/>
            <consortium name="The Broad Institute Genome Sequencing Center for Infectious Disease"/>
            <person name="Wu L."/>
            <person name="Ma J."/>
        </authorList>
    </citation>
    <scope>NUCLEOTIDE SEQUENCE [LARGE SCALE GENOMIC DNA]</scope>
    <source>
        <strain evidence="11">JCM 17326</strain>
    </source>
</reference>
<evidence type="ECO:0000256" key="7">
    <source>
        <dbReference type="RuleBase" id="RU363032"/>
    </source>
</evidence>
<accession>A0ABP7A0Y9</accession>
<dbReference type="PANTHER" id="PTHR43744">
    <property type="entry name" value="ABC TRANSPORTER PERMEASE PROTEIN MG189-RELATED-RELATED"/>
    <property type="match status" value="1"/>
</dbReference>
<comment type="similarity">
    <text evidence="7">Belongs to the binding-protein-dependent transport system permease family.</text>
</comment>
<feature type="region of interest" description="Disordered" evidence="8">
    <location>
        <begin position="1"/>
        <end position="34"/>
    </location>
</feature>